<protein>
    <submittedName>
        <fullName evidence="1">Uncharacterized protein</fullName>
    </submittedName>
</protein>
<dbReference type="Pfam" id="PF06477">
    <property type="entry name" value="DUF1091"/>
    <property type="match status" value="1"/>
</dbReference>
<organism evidence="1 2">
    <name type="scientific">Polypedilum vanderplanki</name>
    <name type="common">Sleeping chironomid midge</name>
    <dbReference type="NCBI Taxonomy" id="319348"/>
    <lineage>
        <taxon>Eukaryota</taxon>
        <taxon>Metazoa</taxon>
        <taxon>Ecdysozoa</taxon>
        <taxon>Arthropoda</taxon>
        <taxon>Hexapoda</taxon>
        <taxon>Insecta</taxon>
        <taxon>Pterygota</taxon>
        <taxon>Neoptera</taxon>
        <taxon>Endopterygota</taxon>
        <taxon>Diptera</taxon>
        <taxon>Nematocera</taxon>
        <taxon>Chironomoidea</taxon>
        <taxon>Chironomidae</taxon>
        <taxon>Chironominae</taxon>
        <taxon>Polypedilum</taxon>
        <taxon>Polypedilum</taxon>
    </lineage>
</organism>
<evidence type="ECO:0000313" key="1">
    <source>
        <dbReference type="EMBL" id="KAG5670540.1"/>
    </source>
</evidence>
<dbReference type="InterPro" id="IPR010512">
    <property type="entry name" value="DUF1091"/>
</dbReference>
<proteinExistence type="predicted"/>
<keyword evidence="2" id="KW-1185">Reference proteome</keyword>
<dbReference type="Proteomes" id="UP001107558">
    <property type="component" value="Chromosome 3"/>
</dbReference>
<comment type="caution">
    <text evidence="1">The sequence shown here is derived from an EMBL/GenBank/DDBJ whole genome shotgun (WGS) entry which is preliminary data.</text>
</comment>
<gene>
    <name evidence="1" type="ORF">PVAND_000796</name>
</gene>
<accession>A0A9J6BL07</accession>
<dbReference type="EMBL" id="JADBJN010000003">
    <property type="protein sequence ID" value="KAG5670540.1"/>
    <property type="molecule type" value="Genomic_DNA"/>
</dbReference>
<dbReference type="OrthoDB" id="7788679at2759"/>
<dbReference type="AlphaFoldDB" id="A0A9J6BL07"/>
<reference evidence="1" key="1">
    <citation type="submission" date="2021-03" db="EMBL/GenBank/DDBJ databases">
        <title>Chromosome level genome of the anhydrobiotic midge Polypedilum vanderplanki.</title>
        <authorList>
            <person name="Yoshida Y."/>
            <person name="Kikawada T."/>
            <person name="Gusev O."/>
        </authorList>
    </citation>
    <scope>NUCLEOTIDE SEQUENCE</scope>
    <source>
        <strain evidence="1">NIAS01</strain>
        <tissue evidence="1">Whole body or cell culture</tissue>
    </source>
</reference>
<dbReference type="PANTHER" id="PTHR20898">
    <property type="entry name" value="DAEDALUS ON 3-RELATED-RELATED"/>
    <property type="match status" value="1"/>
</dbReference>
<sequence>MACTTSDNSTCIDPFCFVTPVSDKINAANFGCGNITRPLNKIYIKQEFYFKLLQNFIPFNIFPVIEYCSFYNNPNVFSFFNAILNVLKEKAPESIKSCPYEGTDLQVKNLTLVTSDLALWITGEYKLVYTFYDDQDPQILQVSAKVALCHFGYGLITKIQCSTSEKNTCLEPFCNFTRDENNQSIVIANYGCKELTRPLNKIMVHLKIYLKVKSQYYQIGFYPKFDYCEFITKFDKSSFLYVGVKMLKKKLPESVHECPYIDNQLQANNLTLTDNDFSFVPAGKYKIIVTFSDDIDSRILKMTTHYKI</sequence>
<evidence type="ECO:0000313" key="2">
    <source>
        <dbReference type="Proteomes" id="UP001107558"/>
    </source>
</evidence>
<name>A0A9J6BL07_POLVA</name>